<feature type="compositionally biased region" description="Polar residues" evidence="1">
    <location>
        <begin position="234"/>
        <end position="244"/>
    </location>
</feature>
<protein>
    <recommendedName>
        <fullName evidence="5">Ycf66</fullName>
    </recommendedName>
</protein>
<accession>A0ABS5XY59</accession>
<name>A0ABS5XY59_9CYAN</name>
<feature type="compositionally biased region" description="Acidic residues" evidence="1">
    <location>
        <begin position="353"/>
        <end position="368"/>
    </location>
</feature>
<organism evidence="3 4">
    <name type="scientific">Leptothoe kymatousa TAU-MAC 1615</name>
    <dbReference type="NCBI Taxonomy" id="2364775"/>
    <lineage>
        <taxon>Bacteria</taxon>
        <taxon>Bacillati</taxon>
        <taxon>Cyanobacteriota</taxon>
        <taxon>Cyanophyceae</taxon>
        <taxon>Nodosilineales</taxon>
        <taxon>Cymatolegaceae</taxon>
        <taxon>Leptothoe</taxon>
        <taxon>Leptothoe kymatousa</taxon>
    </lineage>
</organism>
<feature type="region of interest" description="Disordered" evidence="1">
    <location>
        <begin position="156"/>
        <end position="178"/>
    </location>
</feature>
<gene>
    <name evidence="3" type="ORF">IXB28_00100</name>
</gene>
<dbReference type="InterPro" id="IPR010004">
    <property type="entry name" value="Uncharacterised_Ycf66"/>
</dbReference>
<feature type="compositionally biased region" description="Acidic residues" evidence="1">
    <location>
        <begin position="314"/>
        <end position="323"/>
    </location>
</feature>
<dbReference type="Proteomes" id="UP001196661">
    <property type="component" value="Unassembled WGS sequence"/>
</dbReference>
<dbReference type="RefSeq" id="WP_215616510.1">
    <property type="nucleotide sequence ID" value="NZ_JADOER010000001.1"/>
</dbReference>
<feature type="transmembrane region" description="Helical" evidence="2">
    <location>
        <begin position="6"/>
        <end position="24"/>
    </location>
</feature>
<proteinExistence type="predicted"/>
<reference evidence="3 4" key="1">
    <citation type="journal article" date="2021" name="Mar. Drugs">
        <title>Genome Reduction and Secondary Metabolism of the Marine Sponge-Associated Cyanobacterium Leptothoe.</title>
        <authorList>
            <person name="Konstantinou D."/>
            <person name="Popin R.V."/>
            <person name="Fewer D.P."/>
            <person name="Sivonen K."/>
            <person name="Gkelis S."/>
        </authorList>
    </citation>
    <scope>NUCLEOTIDE SEQUENCE [LARGE SCALE GENOMIC DNA]</scope>
    <source>
        <strain evidence="3 4">TAU-MAC 1615</strain>
    </source>
</reference>
<comment type="caution">
    <text evidence="3">The sequence shown here is derived from an EMBL/GenBank/DDBJ whole genome shotgun (WGS) entry which is preliminary data.</text>
</comment>
<dbReference type="EMBL" id="JADOER010000001">
    <property type="protein sequence ID" value="MBT9310593.1"/>
    <property type="molecule type" value="Genomic_DNA"/>
</dbReference>
<evidence type="ECO:0000256" key="2">
    <source>
        <dbReference type="SAM" id="Phobius"/>
    </source>
</evidence>
<keyword evidence="2" id="KW-0812">Transmembrane</keyword>
<evidence type="ECO:0008006" key="5">
    <source>
        <dbReference type="Google" id="ProtNLM"/>
    </source>
</evidence>
<evidence type="ECO:0000256" key="1">
    <source>
        <dbReference type="SAM" id="MobiDB-lite"/>
    </source>
</evidence>
<feature type="transmembrane region" description="Helical" evidence="2">
    <location>
        <begin position="33"/>
        <end position="50"/>
    </location>
</feature>
<evidence type="ECO:0000313" key="4">
    <source>
        <dbReference type="Proteomes" id="UP001196661"/>
    </source>
</evidence>
<dbReference type="Pfam" id="PF07444">
    <property type="entry name" value="Ycf66_N"/>
    <property type="match status" value="1"/>
</dbReference>
<feature type="transmembrane region" description="Helical" evidence="2">
    <location>
        <begin position="56"/>
        <end position="73"/>
    </location>
</feature>
<sequence>MLANLLAIAVGLGSLGFYLSAFILPEVHRRSDFFWSGVGMFYALVLWYCARQVQGAVLLGQTASVGLLLWLGYQTLLLRRETTPAAQQTPIQFGKTERSRPANRPIAKDYEFVEDGVEDTVEPAIDPESPVLLEPTADEFAPTMVVPAAIPKPVIEADSPAPAPQPAPPTAKKPEKPNPMAAVGIFANWLKDIVTPKKKAAQPMVELPPRPPSIPKSDGPKEKPESPSSPSPPNRQSEATTKIVENTEPAPNKPSSTPAEPTVSAPVDTAKTSSLLDESRPGETLNTEPSPLATPKPERIKTEPALGAPKPEPQEDEDSNWPDDDVKPSPLEAPKPERIRTEPALGTSKVEAQEDDEDSNWPDDEFWD</sequence>
<feature type="region of interest" description="Disordered" evidence="1">
    <location>
        <begin position="198"/>
        <end position="368"/>
    </location>
</feature>
<keyword evidence="2" id="KW-1133">Transmembrane helix</keyword>
<keyword evidence="2" id="KW-0472">Membrane</keyword>
<keyword evidence="4" id="KW-1185">Reference proteome</keyword>
<evidence type="ECO:0000313" key="3">
    <source>
        <dbReference type="EMBL" id="MBT9310593.1"/>
    </source>
</evidence>
<feature type="compositionally biased region" description="Pro residues" evidence="1">
    <location>
        <begin position="161"/>
        <end position="171"/>
    </location>
</feature>